<dbReference type="AlphaFoldDB" id="A0A318Q4E8"/>
<reference evidence="1 2" key="1">
    <citation type="submission" date="2017-07" db="EMBL/GenBank/DDBJ databases">
        <title>A draft genome sequence of Komagataeibacter sp. T5K1.</title>
        <authorList>
            <person name="Skraban J."/>
            <person name="Cleenwerck I."/>
            <person name="Vandamme P."/>
            <person name="Trcek J."/>
        </authorList>
    </citation>
    <scope>NUCLEOTIDE SEQUENCE [LARGE SCALE GENOMIC DNA]</scope>
    <source>
        <strain evidence="1 2">T5K1</strain>
    </source>
</reference>
<name>A0A318Q4E8_9PROT</name>
<evidence type="ECO:0000313" key="1">
    <source>
        <dbReference type="EMBL" id="PYD74406.1"/>
    </source>
</evidence>
<dbReference type="Proteomes" id="UP000247609">
    <property type="component" value="Unassembled WGS sequence"/>
</dbReference>
<accession>A0A318Q4E8</accession>
<protein>
    <submittedName>
        <fullName evidence="1">Uncharacterized protein</fullName>
    </submittedName>
</protein>
<organism evidence="1 2">
    <name type="scientific">Novacetimonas pomaceti</name>
    <dbReference type="NCBI Taxonomy" id="2021998"/>
    <lineage>
        <taxon>Bacteria</taxon>
        <taxon>Pseudomonadati</taxon>
        <taxon>Pseudomonadota</taxon>
        <taxon>Alphaproteobacteria</taxon>
        <taxon>Acetobacterales</taxon>
        <taxon>Acetobacteraceae</taxon>
        <taxon>Novacetimonas</taxon>
    </lineage>
</organism>
<gene>
    <name evidence="1" type="ORF">CFR71_15245</name>
</gene>
<dbReference type="SUPFAM" id="SSF48371">
    <property type="entry name" value="ARM repeat"/>
    <property type="match status" value="1"/>
</dbReference>
<comment type="caution">
    <text evidence="1">The sequence shown here is derived from an EMBL/GenBank/DDBJ whole genome shotgun (WGS) entry which is preliminary data.</text>
</comment>
<evidence type="ECO:0000313" key="2">
    <source>
        <dbReference type="Proteomes" id="UP000247609"/>
    </source>
</evidence>
<proteinExistence type="predicted"/>
<dbReference type="Gene3D" id="1.25.40.290">
    <property type="entry name" value="ARM repeat domains"/>
    <property type="match status" value="1"/>
</dbReference>
<dbReference type="RefSeq" id="WP_110532185.1">
    <property type="nucleotide sequence ID" value="NZ_NOXG01000067.1"/>
</dbReference>
<dbReference type="InterPro" id="IPR016024">
    <property type="entry name" value="ARM-type_fold"/>
</dbReference>
<dbReference type="EMBL" id="NOXG01000067">
    <property type="protein sequence ID" value="PYD74406.1"/>
    <property type="molecule type" value="Genomic_DNA"/>
</dbReference>
<sequence length="187" mass="21196">MKDIFNLALICEIAAELRAVDTSFDADAFVAHSMHGPNKLGLIGRSARIADAMHVYLPAHFIESASIIEASLCPELPPTGNIDVATIRYMPHVFFVQKYGLDDYEVAMRVQAELTKRFTAEFSIRAFLVKFPEQSYEQMLAWADDDNAHLRRLASEGTRPRLPWAPCLRAFQHDPRPVLELLERLRA</sequence>